<feature type="transmembrane region" description="Helical" evidence="7">
    <location>
        <begin position="492"/>
        <end position="519"/>
    </location>
</feature>
<comment type="subcellular location">
    <subcellularLocation>
        <location evidence="1">Membrane</location>
        <topology evidence="1">Multi-pass membrane protein</topology>
    </subcellularLocation>
</comment>
<proteinExistence type="predicted"/>
<reference evidence="9" key="1">
    <citation type="journal article" date="2017" name="Nat. Microbiol.">
        <title>Global analysis of biosynthetic gene clusters reveals vast potential of secondary metabolite production in Penicillium species.</title>
        <authorList>
            <person name="Nielsen J.C."/>
            <person name="Grijseels S."/>
            <person name="Prigent S."/>
            <person name="Ji B."/>
            <person name="Dainat J."/>
            <person name="Nielsen K.F."/>
            <person name="Frisvad J.C."/>
            <person name="Workman M."/>
            <person name="Nielsen J."/>
        </authorList>
    </citation>
    <scope>NUCLEOTIDE SEQUENCE [LARGE SCALE GENOMIC DNA]</scope>
    <source>
        <strain evidence="9">IBT 4502</strain>
    </source>
</reference>
<name>A0A1V6NTT0_PENPO</name>
<evidence type="ECO:0000256" key="5">
    <source>
        <dbReference type="ARBA" id="ARBA00023136"/>
    </source>
</evidence>
<dbReference type="Gene3D" id="1.20.1740.10">
    <property type="entry name" value="Amino acid/polyamine transporter I"/>
    <property type="match status" value="1"/>
</dbReference>
<keyword evidence="3 7" id="KW-0812">Transmembrane</keyword>
<sequence length="589" mass="63503">MTCFLFGGEKSHCQAPSLSTDRQKKRAATMTLRDVDALDGTNSPQNIRNSEHQAQNSDGVSVTNEDDRDLLKLGYRSVLARGWGSFDNFACSFSALNCVGGIRVLFYIALSGGGPAAIWSSWVSGSILSVVTAACLAEACSSYPAAGSIYYWAFRSWGGGKIGRFISFLVAAWTLVAWTAFLASDSFGVANYLISEIVVFDPKTSFPYETADVRARAVAWAISLLFLAIATSLNFLPPRMYSWVFRAGVTVIIVDMLLNFIWLPIGVSKTYGFQSAEYVFTSTYNGGETSPGLNWVLSWYLVGSCLVGQDASGHVAEETVSAKKAAAKGIFWATVASALCGFPIIILFLFCMPPIETFYNTSAPQPFINMYAMALGPHAHVVMTIVSMIGAILNTSISLVAVSRLVFAVARDGVFPFSDVLSRVSKSKQPHNAVIFISTIAALLLCTQLPSQVAFSSLVSTSAAGSLAAYGLVGIGRAFITRKSFRPGFWDLGRFGVVAAVVTFLWNGFAFAVLCAPAYSDSAINKDSTLFNYAIVIMGGVTIIAIAEWWRKSNSIWFEHLKYVDSDTETNLSIGREEKTNVSAGTTAA</sequence>
<dbReference type="Proteomes" id="UP000191408">
    <property type="component" value="Unassembled WGS sequence"/>
</dbReference>
<dbReference type="AlphaFoldDB" id="A0A1V6NTT0"/>
<feature type="transmembrane region" description="Helical" evidence="7">
    <location>
        <begin position="457"/>
        <end position="480"/>
    </location>
</feature>
<dbReference type="PANTHER" id="PTHR45649:SF13">
    <property type="entry name" value="THIAMINE TRANSPORTER THI9"/>
    <property type="match status" value="1"/>
</dbReference>
<dbReference type="GO" id="GO:0016020">
    <property type="term" value="C:membrane"/>
    <property type="evidence" value="ECO:0007669"/>
    <property type="project" value="UniProtKB-SubCell"/>
</dbReference>
<comment type="caution">
    <text evidence="8">The sequence shown here is derived from an EMBL/GenBank/DDBJ whole genome shotgun (WGS) entry which is preliminary data.</text>
</comment>
<dbReference type="STRING" id="60169.A0A1V6NTT0"/>
<evidence type="ECO:0000256" key="1">
    <source>
        <dbReference type="ARBA" id="ARBA00004141"/>
    </source>
</evidence>
<keyword evidence="2" id="KW-0813">Transport</keyword>
<evidence type="ECO:0000256" key="4">
    <source>
        <dbReference type="ARBA" id="ARBA00022989"/>
    </source>
</evidence>
<feature type="transmembrane region" description="Helical" evidence="7">
    <location>
        <begin position="243"/>
        <end position="265"/>
    </location>
</feature>
<dbReference type="PANTHER" id="PTHR45649">
    <property type="entry name" value="AMINO-ACID PERMEASE BAT1"/>
    <property type="match status" value="1"/>
</dbReference>
<feature type="region of interest" description="Disordered" evidence="6">
    <location>
        <begin position="41"/>
        <end position="63"/>
    </location>
</feature>
<evidence type="ECO:0000256" key="2">
    <source>
        <dbReference type="ARBA" id="ARBA00022448"/>
    </source>
</evidence>
<dbReference type="GO" id="GO:0022857">
    <property type="term" value="F:transmembrane transporter activity"/>
    <property type="evidence" value="ECO:0007669"/>
    <property type="project" value="InterPro"/>
</dbReference>
<feature type="transmembrane region" description="Helical" evidence="7">
    <location>
        <begin position="128"/>
        <end position="153"/>
    </location>
</feature>
<dbReference type="Pfam" id="PF13520">
    <property type="entry name" value="AA_permease_2"/>
    <property type="match status" value="1"/>
</dbReference>
<keyword evidence="4 7" id="KW-1133">Transmembrane helix</keyword>
<dbReference type="OrthoDB" id="10054429at2759"/>
<feature type="transmembrane region" description="Helical" evidence="7">
    <location>
        <begin position="330"/>
        <end position="350"/>
    </location>
</feature>
<dbReference type="EMBL" id="MDYM01000003">
    <property type="protein sequence ID" value="OQD68134.1"/>
    <property type="molecule type" value="Genomic_DNA"/>
</dbReference>
<protein>
    <recommendedName>
        <fullName evidence="10">Amino acid permease/ SLC12A domain-containing protein</fullName>
    </recommendedName>
</protein>
<organism evidence="8 9">
    <name type="scientific">Penicillium polonicum</name>
    <dbReference type="NCBI Taxonomy" id="60169"/>
    <lineage>
        <taxon>Eukaryota</taxon>
        <taxon>Fungi</taxon>
        <taxon>Dikarya</taxon>
        <taxon>Ascomycota</taxon>
        <taxon>Pezizomycotina</taxon>
        <taxon>Eurotiomycetes</taxon>
        <taxon>Eurotiomycetidae</taxon>
        <taxon>Eurotiales</taxon>
        <taxon>Aspergillaceae</taxon>
        <taxon>Penicillium</taxon>
    </lineage>
</organism>
<evidence type="ECO:0000256" key="7">
    <source>
        <dbReference type="SAM" id="Phobius"/>
    </source>
</evidence>
<keyword evidence="5 7" id="KW-0472">Membrane</keyword>
<feature type="transmembrane region" description="Helical" evidence="7">
    <location>
        <begin position="165"/>
        <end position="183"/>
    </location>
</feature>
<feature type="transmembrane region" description="Helical" evidence="7">
    <location>
        <begin position="217"/>
        <end position="236"/>
    </location>
</feature>
<evidence type="ECO:0000256" key="3">
    <source>
        <dbReference type="ARBA" id="ARBA00022692"/>
    </source>
</evidence>
<dbReference type="InterPro" id="IPR002293">
    <property type="entry name" value="AA/rel_permease1"/>
</dbReference>
<gene>
    <name evidence="8" type="ORF">PENPOL_c003G05478</name>
</gene>
<evidence type="ECO:0000313" key="8">
    <source>
        <dbReference type="EMBL" id="OQD68134.1"/>
    </source>
</evidence>
<feature type="transmembrane region" description="Helical" evidence="7">
    <location>
        <begin position="371"/>
        <end position="393"/>
    </location>
</feature>
<keyword evidence="9" id="KW-1185">Reference proteome</keyword>
<evidence type="ECO:0000256" key="6">
    <source>
        <dbReference type="SAM" id="MobiDB-lite"/>
    </source>
</evidence>
<evidence type="ECO:0000313" key="9">
    <source>
        <dbReference type="Proteomes" id="UP000191408"/>
    </source>
</evidence>
<evidence type="ECO:0008006" key="10">
    <source>
        <dbReference type="Google" id="ProtNLM"/>
    </source>
</evidence>
<feature type="transmembrane region" description="Helical" evidence="7">
    <location>
        <begin position="531"/>
        <end position="550"/>
    </location>
</feature>
<accession>A0A1V6NTT0</accession>
<feature type="transmembrane region" description="Helical" evidence="7">
    <location>
        <begin position="433"/>
        <end position="451"/>
    </location>
</feature>